<dbReference type="Proteomes" id="UP000092460">
    <property type="component" value="Unassembled WGS sequence"/>
</dbReference>
<keyword evidence="2" id="KW-1185">Reference proteome</keyword>
<organism evidence="1 2">
    <name type="scientific">Glossina palpalis gambiensis</name>
    <dbReference type="NCBI Taxonomy" id="67801"/>
    <lineage>
        <taxon>Eukaryota</taxon>
        <taxon>Metazoa</taxon>
        <taxon>Ecdysozoa</taxon>
        <taxon>Arthropoda</taxon>
        <taxon>Hexapoda</taxon>
        <taxon>Insecta</taxon>
        <taxon>Pterygota</taxon>
        <taxon>Neoptera</taxon>
        <taxon>Endopterygota</taxon>
        <taxon>Diptera</taxon>
        <taxon>Brachycera</taxon>
        <taxon>Muscomorpha</taxon>
        <taxon>Hippoboscoidea</taxon>
        <taxon>Glossinidae</taxon>
        <taxon>Glossina</taxon>
    </lineage>
</organism>
<dbReference type="AlphaFoldDB" id="A0A1B0BIE0"/>
<dbReference type="VEuPathDB" id="VectorBase:GPPI031138"/>
<dbReference type="EnsemblMetazoa" id="GPPI031138-RA">
    <property type="protein sequence ID" value="GPPI031138-PA"/>
    <property type="gene ID" value="GPPI031138"/>
</dbReference>
<protein>
    <submittedName>
        <fullName evidence="1">Uncharacterized protein</fullName>
    </submittedName>
</protein>
<dbReference type="EMBL" id="JXJN01014913">
    <property type="status" value="NOT_ANNOTATED_CDS"/>
    <property type="molecule type" value="Genomic_DNA"/>
</dbReference>
<evidence type="ECO:0000313" key="1">
    <source>
        <dbReference type="EnsemblMetazoa" id="GPPI031138-PA"/>
    </source>
</evidence>
<sequence length="143" mass="16156">MNWGHIVLSGSVSPWIDIYKDVHAKCDAVCKIVLIKTKIMPLKNTNPLFTKRKNNCGRLLPEQWVFGGICRETKDSFIVTVPSRTGSTLLDKIIESIADGSTIYSDSWKGYQTNRIEINGFHHAKVNHIYHFIDPDTGVHTNS</sequence>
<reference evidence="2" key="1">
    <citation type="submission" date="2015-01" db="EMBL/GenBank/DDBJ databases">
        <authorList>
            <person name="Aksoy S."/>
            <person name="Warren W."/>
            <person name="Wilson R.K."/>
        </authorList>
    </citation>
    <scope>NUCLEOTIDE SEQUENCE [LARGE SCALE GENOMIC DNA]</scope>
    <source>
        <strain evidence="2">IAEA</strain>
    </source>
</reference>
<proteinExistence type="predicted"/>
<name>A0A1B0BIE0_9MUSC</name>
<reference evidence="1" key="2">
    <citation type="submission" date="2020-05" db="UniProtKB">
        <authorList>
            <consortium name="EnsemblMetazoa"/>
        </authorList>
    </citation>
    <scope>IDENTIFICATION</scope>
    <source>
        <strain evidence="1">IAEA</strain>
    </source>
</reference>
<dbReference type="InterPro" id="IPR053164">
    <property type="entry name" value="IS1016-like_transposase"/>
</dbReference>
<dbReference type="PANTHER" id="PTHR47163:SF2">
    <property type="entry name" value="SI:DKEY-17M8.2"/>
    <property type="match status" value="1"/>
</dbReference>
<dbReference type="PANTHER" id="PTHR47163">
    <property type="entry name" value="DDE_TNP_IS1595 DOMAIN-CONTAINING PROTEIN"/>
    <property type="match status" value="1"/>
</dbReference>
<evidence type="ECO:0000313" key="2">
    <source>
        <dbReference type="Proteomes" id="UP000092460"/>
    </source>
</evidence>
<accession>A0A1B0BIE0</accession>